<evidence type="ECO:0000313" key="7">
    <source>
        <dbReference type="Proteomes" id="UP000551758"/>
    </source>
</evidence>
<proteinExistence type="predicted"/>
<comment type="caution">
    <text evidence="3">Lacks conserved residue(s) required for the propagation of feature annotation.</text>
</comment>
<dbReference type="SUPFAM" id="SSF57535">
    <property type="entry name" value="Complement control module/SCR domain"/>
    <property type="match status" value="3"/>
</dbReference>
<keyword evidence="7" id="KW-1185">Reference proteome</keyword>
<dbReference type="Proteomes" id="UP000551758">
    <property type="component" value="Unassembled WGS sequence"/>
</dbReference>
<dbReference type="CDD" id="cd00033">
    <property type="entry name" value="CCP"/>
    <property type="match status" value="3"/>
</dbReference>
<evidence type="ECO:0000256" key="2">
    <source>
        <dbReference type="ARBA" id="ARBA00023157"/>
    </source>
</evidence>
<dbReference type="Gene3D" id="2.10.70.10">
    <property type="entry name" value="Complement Module, domain 1"/>
    <property type="match status" value="3"/>
</dbReference>
<evidence type="ECO:0000256" key="3">
    <source>
        <dbReference type="PROSITE-ProRule" id="PRU00302"/>
    </source>
</evidence>
<feature type="disulfide bond" evidence="3">
    <location>
        <begin position="135"/>
        <end position="162"/>
    </location>
</feature>
<feature type="domain" description="Sushi" evidence="5">
    <location>
        <begin position="107"/>
        <end position="164"/>
    </location>
</feature>
<accession>A0A7J7ELA0</accession>
<protein>
    <recommendedName>
        <fullName evidence="5">Sushi domain-containing protein</fullName>
    </recommendedName>
</protein>
<reference evidence="6 7" key="1">
    <citation type="journal article" date="2020" name="Mol. Biol. Evol.">
        <title>Interspecific Gene Flow and the Evolution of Specialization in Black and White Rhinoceros.</title>
        <authorList>
            <person name="Moodley Y."/>
            <person name="Westbury M.V."/>
            <person name="Russo I.M."/>
            <person name="Gopalakrishnan S."/>
            <person name="Rakotoarivelo A."/>
            <person name="Olsen R.A."/>
            <person name="Prost S."/>
            <person name="Tunstall T."/>
            <person name="Ryder O.A."/>
            <person name="Dalen L."/>
            <person name="Bruford M.W."/>
        </authorList>
    </citation>
    <scope>NUCLEOTIDE SEQUENCE [LARGE SCALE GENOMIC DNA]</scope>
    <source>
        <strain evidence="6">SBR-YM</strain>
        <tissue evidence="6">Skin</tissue>
    </source>
</reference>
<keyword evidence="4" id="KW-0472">Membrane</keyword>
<feature type="domain" description="Sushi" evidence="5">
    <location>
        <begin position="223"/>
        <end position="279"/>
    </location>
</feature>
<evidence type="ECO:0000313" key="6">
    <source>
        <dbReference type="EMBL" id="KAF5916570.1"/>
    </source>
</evidence>
<keyword evidence="1" id="KW-0677">Repeat</keyword>
<gene>
    <name evidence="6" type="ORF">HPG69_005365</name>
</gene>
<evidence type="ECO:0000256" key="4">
    <source>
        <dbReference type="SAM" id="Phobius"/>
    </source>
</evidence>
<feature type="transmembrane region" description="Helical" evidence="4">
    <location>
        <begin position="81"/>
        <end position="106"/>
    </location>
</feature>
<keyword evidence="4" id="KW-0812">Transmembrane</keyword>
<comment type="caution">
    <text evidence="6">The sequence shown here is derived from an EMBL/GenBank/DDBJ whole genome shotgun (WGS) entry which is preliminary data.</text>
</comment>
<dbReference type="Pfam" id="PF00084">
    <property type="entry name" value="Sushi"/>
    <property type="match status" value="3"/>
</dbReference>
<dbReference type="SMART" id="SM00032">
    <property type="entry name" value="CCP"/>
    <property type="match status" value="3"/>
</dbReference>
<keyword evidence="4" id="KW-1133">Transmembrane helix</keyword>
<evidence type="ECO:0000256" key="1">
    <source>
        <dbReference type="ARBA" id="ARBA00022737"/>
    </source>
</evidence>
<name>A0A7J7ELA0_DICBM</name>
<dbReference type="InterPro" id="IPR000436">
    <property type="entry name" value="Sushi_SCR_CCP_dom"/>
</dbReference>
<dbReference type="InterPro" id="IPR035976">
    <property type="entry name" value="Sushi/SCR/CCP_sf"/>
</dbReference>
<dbReference type="AlphaFoldDB" id="A0A7J7ELA0"/>
<sequence length="343" mass="38148">MMWRRGPDLSGALGSADKLGMSAPRGLEQEVKCPLAGQEEFCYLRCDELGCRQFSIQQLGADFIPAKLPSERLLTALQQAIFIWLLVACWTVICIKATVLALVFLAESCPELPPVDNSIFVANKMEGKILGTYLCIQGYHLVGEKTLFCNASLEWNGSPPECRFGHCPNPVLANGEFSSLEPVSVNDNITFKCNEHYILKGSSWSQCLEDHTWVPPFPVCKSRHCGPPGNPAHGYFEGGDFSSGSTITYYCEEKYHLVGTQHQQCIDGEWSSAIPVCELIQEAPTPAPQTECEKALFDFQESEEVCKAVKKFMQRLQENGLTMEELKYSLEMKKAELAAKMLP</sequence>
<keyword evidence="3" id="KW-0768">Sushi</keyword>
<dbReference type="EMBL" id="JACDTQ010002688">
    <property type="protein sequence ID" value="KAF5916570.1"/>
    <property type="molecule type" value="Genomic_DNA"/>
</dbReference>
<evidence type="ECO:0000259" key="5">
    <source>
        <dbReference type="PROSITE" id="PS50923"/>
    </source>
</evidence>
<dbReference type="PROSITE" id="PS50923">
    <property type="entry name" value="SUSHI"/>
    <property type="match status" value="3"/>
</dbReference>
<feature type="disulfide bond" evidence="3">
    <location>
        <begin position="193"/>
        <end position="220"/>
    </location>
</feature>
<feature type="domain" description="Sushi" evidence="5">
    <location>
        <begin position="165"/>
        <end position="222"/>
    </location>
</feature>
<dbReference type="PANTHER" id="PTHR45656">
    <property type="entry name" value="PROTEIN CBR-CLEC-78"/>
    <property type="match status" value="1"/>
</dbReference>
<organism evidence="6 7">
    <name type="scientific">Diceros bicornis minor</name>
    <name type="common">South-central black rhinoceros</name>
    <dbReference type="NCBI Taxonomy" id="77932"/>
    <lineage>
        <taxon>Eukaryota</taxon>
        <taxon>Metazoa</taxon>
        <taxon>Chordata</taxon>
        <taxon>Craniata</taxon>
        <taxon>Vertebrata</taxon>
        <taxon>Euteleostomi</taxon>
        <taxon>Mammalia</taxon>
        <taxon>Eutheria</taxon>
        <taxon>Laurasiatheria</taxon>
        <taxon>Perissodactyla</taxon>
        <taxon>Rhinocerotidae</taxon>
        <taxon>Diceros</taxon>
    </lineage>
</organism>
<dbReference type="InterPro" id="IPR051277">
    <property type="entry name" value="SEZ6_CSMD_C4BPB_Regulators"/>
</dbReference>
<keyword evidence="2 3" id="KW-1015">Disulfide bond</keyword>
<dbReference type="PANTHER" id="PTHR45656:SF14">
    <property type="entry name" value="C4B-BINDING PROTEIN BETA CHAIN"/>
    <property type="match status" value="1"/>
</dbReference>